<keyword evidence="4 5" id="KW-0406">Ion transport</keyword>
<protein>
    <recommendedName>
        <fullName evidence="5">V-type proton ATPase subunit</fullName>
    </recommendedName>
</protein>
<evidence type="ECO:0000256" key="3">
    <source>
        <dbReference type="ARBA" id="ARBA00022781"/>
    </source>
</evidence>
<name>A0A5J4X8B5_9EUKA</name>
<evidence type="ECO:0000256" key="4">
    <source>
        <dbReference type="ARBA" id="ARBA00023065"/>
    </source>
</evidence>
<keyword evidence="3 5" id="KW-0375">Hydrogen ion transport</keyword>
<dbReference type="OrthoDB" id="10250083at2759"/>
<dbReference type="PANTHER" id="PTHR11028">
    <property type="entry name" value="VACUOLAR ATP SYNTHASE SUBUNIT AC39"/>
    <property type="match status" value="1"/>
</dbReference>
<comment type="caution">
    <text evidence="6">The sequence shown here is derived from an EMBL/GenBank/DDBJ whole genome shotgun (WGS) entry which is preliminary data.</text>
</comment>
<proteinExistence type="inferred from homology"/>
<accession>A0A5J4X8B5</accession>
<evidence type="ECO:0000256" key="5">
    <source>
        <dbReference type="PIRNR" id="PIRNR018497"/>
    </source>
</evidence>
<evidence type="ECO:0000313" key="7">
    <source>
        <dbReference type="Proteomes" id="UP000324800"/>
    </source>
</evidence>
<comment type="function">
    <text evidence="5">Subunit of the V0 complex of vacuolar(H+)-ATPase (V-ATPase), a multisubunit enzyme composed of a peripheral complex (V1) that hydrolyzes ATP and a membrane integral complex (V0) that translocates protons. V-ATPase is responsible for acidifying and maintaining the pH of intracellular compartments and in some cell types, is targeted to the plasma membrane, where it is responsible for acidifying the extracellular environment.</text>
</comment>
<comment type="similarity">
    <text evidence="1 5">Belongs to the V-ATPase V0D/AC39 subunit family.</text>
</comment>
<gene>
    <name evidence="6" type="ORF">EZS28_001467</name>
</gene>
<dbReference type="GO" id="GO:0033179">
    <property type="term" value="C:proton-transporting V-type ATPase, V0 domain"/>
    <property type="evidence" value="ECO:0007669"/>
    <property type="project" value="InterPro"/>
</dbReference>
<evidence type="ECO:0000256" key="1">
    <source>
        <dbReference type="ARBA" id="ARBA00006709"/>
    </source>
</evidence>
<evidence type="ECO:0000256" key="2">
    <source>
        <dbReference type="ARBA" id="ARBA00022448"/>
    </source>
</evidence>
<dbReference type="AlphaFoldDB" id="A0A5J4X8B5"/>
<reference evidence="6 7" key="1">
    <citation type="submission" date="2019-03" db="EMBL/GenBank/DDBJ databases">
        <title>Single cell metagenomics reveals metabolic interactions within the superorganism composed of flagellate Streblomastix strix and complex community of Bacteroidetes bacteria on its surface.</title>
        <authorList>
            <person name="Treitli S.C."/>
            <person name="Kolisko M."/>
            <person name="Husnik F."/>
            <person name="Keeling P."/>
            <person name="Hampl V."/>
        </authorList>
    </citation>
    <scope>NUCLEOTIDE SEQUENCE [LARGE SCALE GENOMIC DNA]</scope>
    <source>
        <strain evidence="6">ST1C</strain>
    </source>
</reference>
<dbReference type="InterPro" id="IPR002843">
    <property type="entry name" value="ATPase_V0-cplx_csu/dsu"/>
</dbReference>
<comment type="subunit">
    <text evidence="5">V-ATPase is a heteromultimeric enzyme made up of two complexes: the ATP-hydrolytic V1 complex and the proton translocation V0 complex.</text>
</comment>
<evidence type="ECO:0000313" key="6">
    <source>
        <dbReference type="EMBL" id="KAA6403006.1"/>
    </source>
</evidence>
<organism evidence="6 7">
    <name type="scientific">Streblomastix strix</name>
    <dbReference type="NCBI Taxonomy" id="222440"/>
    <lineage>
        <taxon>Eukaryota</taxon>
        <taxon>Metamonada</taxon>
        <taxon>Preaxostyla</taxon>
        <taxon>Oxymonadida</taxon>
        <taxon>Streblomastigidae</taxon>
        <taxon>Streblomastix</taxon>
    </lineage>
</organism>
<dbReference type="PIRSF" id="PIRSF018497">
    <property type="entry name" value="V-ATP_synth_D"/>
    <property type="match status" value="1"/>
</dbReference>
<dbReference type="InterPro" id="IPR044911">
    <property type="entry name" value="V-type_ATPase_csu/dsu_dom_3"/>
</dbReference>
<sequence>MADYIVDSGYLDGVMRGFHTALLSQGDYANLTQAEQVDDLKVHLLNTDYGPLFQDVPSPLTANAVAEACTAKMVEEFRYIRANAYEPLATFMDYITYQYMIDNIILILGETLRDGDPQVALTKCHPLGMFEGITAICVAQTPADLYQLALVNTPLAKYFISCLAVEDLDEVHVEIIRNLLYKEYLRDFYQYVTTKLDDDTAEVMGDLLRDRRSLSITVNSWAAGLSRDERLRLYPTVGELGTEGQQRLASADDMEGVMAAVETIDIYRNMLQRLQESGTSKTLEDEFVEEEIKINQISMAREFQYGAFYAYFKLKEQEIRNIVWIAECIAQKKKDRIHQFIPV</sequence>
<dbReference type="Proteomes" id="UP000324800">
    <property type="component" value="Unassembled WGS sequence"/>
</dbReference>
<dbReference type="SUPFAM" id="SSF103486">
    <property type="entry name" value="V-type ATP synthase subunit C"/>
    <property type="match status" value="1"/>
</dbReference>
<dbReference type="InterPro" id="IPR035067">
    <property type="entry name" value="V-type_ATPase_csu/dsu"/>
</dbReference>
<dbReference type="GO" id="GO:0046961">
    <property type="term" value="F:proton-transporting ATPase activity, rotational mechanism"/>
    <property type="evidence" value="ECO:0007669"/>
    <property type="project" value="InterPro"/>
</dbReference>
<dbReference type="InterPro" id="IPR036079">
    <property type="entry name" value="ATPase_csu/dsu_sf"/>
</dbReference>
<dbReference type="InterPro" id="IPR016727">
    <property type="entry name" value="ATPase_V0-cplx_dsu"/>
</dbReference>
<dbReference type="Gene3D" id="1.10.132.50">
    <property type="entry name" value="ATP synthase (C/AC39) subunit, domain 3"/>
    <property type="match status" value="1"/>
</dbReference>
<dbReference type="EMBL" id="SNRW01000152">
    <property type="protein sequence ID" value="KAA6403006.1"/>
    <property type="molecule type" value="Genomic_DNA"/>
</dbReference>
<dbReference type="Gene3D" id="1.20.1690.10">
    <property type="entry name" value="V-type ATP synthase subunit C domain"/>
    <property type="match status" value="2"/>
</dbReference>
<keyword evidence="2 5" id="KW-0813">Transport</keyword>
<dbReference type="Pfam" id="PF01992">
    <property type="entry name" value="vATP-synt_AC39"/>
    <property type="match status" value="1"/>
</dbReference>